<feature type="domain" description="Potassium channel tetramerisation-type BTB" evidence="16">
    <location>
        <begin position="35"/>
        <end position="79"/>
    </location>
</feature>
<evidence type="ECO:0000256" key="1">
    <source>
        <dbReference type="ARBA" id="ARBA00004141"/>
    </source>
</evidence>
<gene>
    <name evidence="17" type="ORF">EWB00_005622</name>
</gene>
<feature type="coiled-coil region" evidence="12">
    <location>
        <begin position="346"/>
        <end position="373"/>
    </location>
</feature>
<dbReference type="PRINTS" id="PR01491">
    <property type="entry name" value="KVCHANNEL"/>
</dbReference>
<feature type="transmembrane region" description="Helical" evidence="14">
    <location>
        <begin position="318"/>
        <end position="338"/>
    </location>
</feature>
<name>A0A4Z2D128_SCHJA</name>
<dbReference type="AlphaFoldDB" id="A0A4Z2D128"/>
<dbReference type="SUPFAM" id="SSF81324">
    <property type="entry name" value="Voltage-gated potassium channels"/>
    <property type="match status" value="1"/>
</dbReference>
<evidence type="ECO:0000256" key="14">
    <source>
        <dbReference type="SAM" id="Phobius"/>
    </source>
</evidence>
<evidence type="ECO:0000256" key="2">
    <source>
        <dbReference type="ARBA" id="ARBA00022448"/>
    </source>
</evidence>
<dbReference type="InterPro" id="IPR003131">
    <property type="entry name" value="T1-type_BTB"/>
</dbReference>
<feature type="non-terminal residue" evidence="17">
    <location>
        <position position="1"/>
    </location>
</feature>
<sequence length="656" mass="74440">VFEKTIINVSGQRFEILTSSLNQYPHTLLGSDEQTPEIFRHILTYYRCGHLHYPKKECVMQYEDELAYFRIASEALGDCCYEDYHDSKRENSERLLEERSSTKENAEVPKDFRNRLWQAFENPEFSTTAIVIYYVTETIPCGPEPGLSKQRACGDRYIDAFSCLDTACVIIFTIEYCARMYAAPNRWKFFISVMSIIDVVAILPFYIGLLMPDNKSVSGVFTTLRVFRVFRVFKFSRHSVGLRILGYTLKSCASELGFLLFSLTMVIIIFATVMYYAEKSVEGTTFSSIPSSFWYTIVTMTTLGYGDMVPETIVGKIVGGMCSLSGVLVIALPVPVIVSNFSRIYNQSQRSDKRQAQKRARQARIRLAQLMATVTACAEKSDSPEPSTDEDVNSDNEARKSTFIEDRTTTSYSSASPSTKVSVSHLTYKDQSHHAWRNLTDSDLTVSHSSNLTRSGSLNLLKYDKLDITTDQSVKSDHLVRDNVSQQYPHDLSLSSCLFTGVKTETSPSSDHTIVMKDKPYQTHNLSVVNDHQTAQHTSPNVFHSSSLKLSNKIKPINRTQSLNDGRQIQNRKHCFTSTEDKNKKASFLPIYIHPASQSSFTDSSLNIQKHSNNYHKRAGKRHKSNKHKIHKSKLTFEDVVLLQQKHLMDCLHAVT</sequence>
<proteinExistence type="predicted"/>
<dbReference type="GO" id="GO:0001508">
    <property type="term" value="P:action potential"/>
    <property type="evidence" value="ECO:0007669"/>
    <property type="project" value="TreeGrafter"/>
</dbReference>
<evidence type="ECO:0000256" key="5">
    <source>
        <dbReference type="ARBA" id="ARBA00022826"/>
    </source>
</evidence>
<keyword evidence="12" id="KW-0175">Coiled coil</keyword>
<evidence type="ECO:0000256" key="3">
    <source>
        <dbReference type="ARBA" id="ARBA00022538"/>
    </source>
</evidence>
<feature type="transmembrane region" description="Helical" evidence="14">
    <location>
        <begin position="189"/>
        <end position="211"/>
    </location>
</feature>
<evidence type="ECO:0000313" key="18">
    <source>
        <dbReference type="Proteomes" id="UP000311919"/>
    </source>
</evidence>
<keyword evidence="10 14" id="KW-0472">Membrane</keyword>
<dbReference type="Pfam" id="PF00520">
    <property type="entry name" value="Ion_trans"/>
    <property type="match status" value="1"/>
</dbReference>
<dbReference type="EMBL" id="SKCS01000369">
    <property type="protein sequence ID" value="TNN10193.1"/>
    <property type="molecule type" value="Genomic_DNA"/>
</dbReference>
<dbReference type="Gene3D" id="1.20.120.350">
    <property type="entry name" value="Voltage-gated potassium channels. Chain C"/>
    <property type="match status" value="1"/>
</dbReference>
<dbReference type="PRINTS" id="PR00169">
    <property type="entry name" value="KCHANNEL"/>
</dbReference>
<dbReference type="InterPro" id="IPR005821">
    <property type="entry name" value="Ion_trans_dom"/>
</dbReference>
<dbReference type="InterPro" id="IPR011333">
    <property type="entry name" value="SKP1/BTB/POZ_sf"/>
</dbReference>
<evidence type="ECO:0000256" key="10">
    <source>
        <dbReference type="ARBA" id="ARBA00023136"/>
    </source>
</evidence>
<feature type="region of interest" description="Disordered" evidence="13">
    <location>
        <begin position="377"/>
        <end position="416"/>
    </location>
</feature>
<dbReference type="PRINTS" id="PR01497">
    <property type="entry name" value="SHALCHANNEL"/>
</dbReference>
<dbReference type="PANTHER" id="PTHR11537:SF105">
    <property type="entry name" value="POTASSIUM VOLTAGE-GATED CHANNEL PROTEIN SHAL"/>
    <property type="match status" value="1"/>
</dbReference>
<dbReference type="STRING" id="6182.A0A4Z2D128"/>
<keyword evidence="2" id="KW-0813">Transport</keyword>
<dbReference type="SUPFAM" id="SSF54695">
    <property type="entry name" value="POZ domain"/>
    <property type="match status" value="1"/>
</dbReference>
<dbReference type="GO" id="GO:0008076">
    <property type="term" value="C:voltage-gated potassium channel complex"/>
    <property type="evidence" value="ECO:0007669"/>
    <property type="project" value="InterPro"/>
</dbReference>
<feature type="compositionally biased region" description="Basic and acidic residues" evidence="13">
    <location>
        <begin position="396"/>
        <end position="408"/>
    </location>
</feature>
<evidence type="ECO:0000256" key="7">
    <source>
        <dbReference type="ARBA" id="ARBA00022958"/>
    </source>
</evidence>
<evidence type="ECO:0000256" key="12">
    <source>
        <dbReference type="SAM" id="Coils"/>
    </source>
</evidence>
<evidence type="ECO:0000256" key="4">
    <source>
        <dbReference type="ARBA" id="ARBA00022692"/>
    </source>
</evidence>
<dbReference type="Pfam" id="PF02214">
    <property type="entry name" value="BTB_2"/>
    <property type="match status" value="1"/>
</dbReference>
<reference evidence="17 18" key="1">
    <citation type="submission" date="2019-03" db="EMBL/GenBank/DDBJ databases">
        <title>An improved genome assembly of the fluke Schistosoma japonicum.</title>
        <authorList>
            <person name="Hu W."/>
            <person name="Luo F."/>
            <person name="Yin M."/>
            <person name="Mo X."/>
            <person name="Sun C."/>
            <person name="Wu Q."/>
            <person name="Zhu B."/>
            <person name="Xiang M."/>
            <person name="Wang J."/>
            <person name="Wang Y."/>
            <person name="Zhang T."/>
            <person name="Xu B."/>
            <person name="Zheng H."/>
            <person name="Feng Z."/>
        </authorList>
    </citation>
    <scope>NUCLEOTIDE SEQUENCE [LARGE SCALE GENOMIC DNA]</scope>
    <source>
        <strain evidence="17">HuSjv2</strain>
        <tissue evidence="17">Worms</tissue>
    </source>
</reference>
<keyword evidence="11" id="KW-0407">Ion channel</keyword>
<evidence type="ECO:0000313" key="17">
    <source>
        <dbReference type="EMBL" id="TNN10193.1"/>
    </source>
</evidence>
<evidence type="ECO:0000256" key="13">
    <source>
        <dbReference type="SAM" id="MobiDB-lite"/>
    </source>
</evidence>
<keyword evidence="6" id="KW-0851">Voltage-gated channel</keyword>
<keyword evidence="7" id="KW-0630">Potassium</keyword>
<keyword evidence="18" id="KW-1185">Reference proteome</keyword>
<dbReference type="GO" id="GO:0005250">
    <property type="term" value="F:A-type (transient outward) potassium channel activity"/>
    <property type="evidence" value="ECO:0007669"/>
    <property type="project" value="TreeGrafter"/>
</dbReference>
<dbReference type="FunFam" id="1.20.120.350:FF:000081">
    <property type="entry name" value="Predicted protein"/>
    <property type="match status" value="1"/>
</dbReference>
<dbReference type="FunFam" id="1.10.287.70:FF:000028">
    <property type="entry name" value="potassium voltage-gated channel subfamily D member 3"/>
    <property type="match status" value="1"/>
</dbReference>
<dbReference type="PANTHER" id="PTHR11537">
    <property type="entry name" value="VOLTAGE-GATED POTASSIUM CHANNEL"/>
    <property type="match status" value="1"/>
</dbReference>
<evidence type="ECO:0000256" key="9">
    <source>
        <dbReference type="ARBA" id="ARBA00023065"/>
    </source>
</evidence>
<protein>
    <submittedName>
        <fullName evidence="17">Potassium voltage-gated channel protein</fullName>
    </submittedName>
</protein>
<keyword evidence="9" id="KW-0406">Ion transport</keyword>
<evidence type="ECO:0000259" key="16">
    <source>
        <dbReference type="Pfam" id="PF02214"/>
    </source>
</evidence>
<keyword evidence="4 14" id="KW-0812">Transmembrane</keyword>
<evidence type="ECO:0000256" key="11">
    <source>
        <dbReference type="ARBA" id="ARBA00023303"/>
    </source>
</evidence>
<evidence type="ECO:0000259" key="15">
    <source>
        <dbReference type="Pfam" id="PF00520"/>
    </source>
</evidence>
<keyword evidence="5" id="KW-0631">Potassium channel</keyword>
<dbReference type="InterPro" id="IPR028325">
    <property type="entry name" value="VG_K_chnl"/>
</dbReference>
<dbReference type="Gene3D" id="1.10.287.70">
    <property type="match status" value="1"/>
</dbReference>
<comment type="subcellular location">
    <subcellularLocation>
        <location evidence="1">Membrane</location>
        <topology evidence="1">Multi-pass membrane protein</topology>
    </subcellularLocation>
</comment>
<feature type="non-terminal residue" evidence="17">
    <location>
        <position position="656"/>
    </location>
</feature>
<dbReference type="Gene3D" id="3.30.710.10">
    <property type="entry name" value="Potassium Channel Kv1.1, Chain A"/>
    <property type="match status" value="1"/>
</dbReference>
<dbReference type="GO" id="GO:0051260">
    <property type="term" value="P:protein homooligomerization"/>
    <property type="evidence" value="ECO:0007669"/>
    <property type="project" value="InterPro"/>
</dbReference>
<feature type="transmembrane region" description="Helical" evidence="14">
    <location>
        <begin position="256"/>
        <end position="277"/>
    </location>
</feature>
<feature type="transmembrane region" description="Helical" evidence="14">
    <location>
        <begin position="289"/>
        <end position="306"/>
    </location>
</feature>
<evidence type="ECO:0000256" key="6">
    <source>
        <dbReference type="ARBA" id="ARBA00022882"/>
    </source>
</evidence>
<accession>A0A4Z2D128</accession>
<dbReference type="InterPro" id="IPR003968">
    <property type="entry name" value="K_chnl_volt-dep_Kv"/>
</dbReference>
<dbReference type="InterPro" id="IPR027359">
    <property type="entry name" value="Volt_channel_dom_sf"/>
</dbReference>
<feature type="domain" description="Ion transport" evidence="15">
    <location>
        <begin position="154"/>
        <end position="349"/>
    </location>
</feature>
<dbReference type="Proteomes" id="UP000311919">
    <property type="component" value="Unassembled WGS sequence"/>
</dbReference>
<organism evidence="17 18">
    <name type="scientific">Schistosoma japonicum</name>
    <name type="common">Blood fluke</name>
    <dbReference type="NCBI Taxonomy" id="6182"/>
    <lineage>
        <taxon>Eukaryota</taxon>
        <taxon>Metazoa</taxon>
        <taxon>Spiralia</taxon>
        <taxon>Lophotrochozoa</taxon>
        <taxon>Platyhelminthes</taxon>
        <taxon>Trematoda</taxon>
        <taxon>Digenea</taxon>
        <taxon>Strigeidida</taxon>
        <taxon>Schistosomatoidea</taxon>
        <taxon>Schistosomatidae</taxon>
        <taxon>Schistosoma</taxon>
    </lineage>
</organism>
<comment type="caution">
    <text evidence="17">The sequence shown here is derived from an EMBL/GenBank/DDBJ whole genome shotgun (WGS) entry which is preliminary data.</text>
</comment>
<dbReference type="InterPro" id="IPR003975">
    <property type="entry name" value="K_chnl_volt-dep_Kv4"/>
</dbReference>
<keyword evidence="8 14" id="KW-1133">Transmembrane helix</keyword>
<evidence type="ECO:0000256" key="8">
    <source>
        <dbReference type="ARBA" id="ARBA00022989"/>
    </source>
</evidence>
<dbReference type="OrthoDB" id="433309at2759"/>
<keyword evidence="3" id="KW-0633">Potassium transport</keyword>